<protein>
    <submittedName>
        <fullName evidence="1">Uncharacterized protein</fullName>
    </submittedName>
</protein>
<evidence type="ECO:0000313" key="1">
    <source>
        <dbReference type="EMBL" id="RUT02049.1"/>
    </source>
</evidence>
<dbReference type="EMBL" id="RSCL01000017">
    <property type="protein sequence ID" value="RUT02049.1"/>
    <property type="molecule type" value="Genomic_DNA"/>
</dbReference>
<evidence type="ECO:0000313" key="2">
    <source>
        <dbReference type="Proteomes" id="UP000271624"/>
    </source>
</evidence>
<dbReference type="RefSeq" id="WP_127084350.1">
    <property type="nucleotide sequence ID" value="NZ_RSCL01000017.1"/>
</dbReference>
<dbReference type="AlphaFoldDB" id="A0A3S1AJD0"/>
<comment type="caution">
    <text evidence="1">The sequence shown here is derived from an EMBL/GenBank/DDBJ whole genome shotgun (WGS) entry which is preliminary data.</text>
</comment>
<reference evidence="1" key="2">
    <citation type="journal article" date="2019" name="Genome Biol. Evol.">
        <title>Day and night: Metabolic profiles and evolutionary relationships of six axenic non-marine cyanobacteria.</title>
        <authorList>
            <person name="Will S.E."/>
            <person name="Henke P."/>
            <person name="Boedeker C."/>
            <person name="Huang S."/>
            <person name="Brinkmann H."/>
            <person name="Rohde M."/>
            <person name="Jarek M."/>
            <person name="Friedl T."/>
            <person name="Seufert S."/>
            <person name="Schumacher M."/>
            <person name="Overmann J."/>
            <person name="Neumann-Schaal M."/>
            <person name="Petersen J."/>
        </authorList>
    </citation>
    <scope>NUCLEOTIDE SEQUENCE [LARGE SCALE GENOMIC DNA]</scope>
    <source>
        <strain evidence="1">PCC 7102</strain>
    </source>
</reference>
<organism evidence="1 2">
    <name type="scientific">Dulcicalothrix desertica PCC 7102</name>
    <dbReference type="NCBI Taxonomy" id="232991"/>
    <lineage>
        <taxon>Bacteria</taxon>
        <taxon>Bacillati</taxon>
        <taxon>Cyanobacteriota</taxon>
        <taxon>Cyanophyceae</taxon>
        <taxon>Nostocales</taxon>
        <taxon>Calotrichaceae</taxon>
        <taxon>Dulcicalothrix</taxon>
    </lineage>
</organism>
<accession>A0A3S1AJD0</accession>
<dbReference type="Proteomes" id="UP000271624">
    <property type="component" value="Unassembled WGS sequence"/>
</dbReference>
<reference evidence="1" key="1">
    <citation type="submission" date="2018-12" db="EMBL/GenBank/DDBJ databases">
        <authorList>
            <person name="Will S."/>
            <person name="Neumann-Schaal M."/>
            <person name="Henke P."/>
        </authorList>
    </citation>
    <scope>NUCLEOTIDE SEQUENCE</scope>
    <source>
        <strain evidence="1">PCC 7102</strain>
    </source>
</reference>
<keyword evidence="2" id="KW-1185">Reference proteome</keyword>
<gene>
    <name evidence="1" type="ORF">DSM106972_061240</name>
</gene>
<name>A0A3S1AJD0_9CYAN</name>
<sequence length="396" mass="45321">MMTQIQGFGTSDFNFLSNIETEFYEYLSFITDRAVTPGANIFGATARLLDFAFWLAEQKVLLTKIEFKQLLSKFGWKGEEKRYLKVADAFQNYQAHELALIEPRTIFQLAGNVKKYQSVIKRLSTLPKITQDAVRGLIANCRKPRQTKQEDKNSIWRRIPEGGRFAQIPPIHETDELTGITLQAMADAEGLTFQEIIRDAVALRKARQDGQLVYTSELGMREEEFLDLWEQDEEVGEATIYLSEAPVNGLENENNLVQDAWNEPEPEQDDEIENYQILTSPSLSVAEKTPVDILVETLTTAHTWQEISEALNTHSQYKYQAWEVLTPLERRHVIEITPPEVQKLSNAKRAGKIIHFREVSEGVYEVKYNGCLSGEVVIKLELEAFLNQLDLKAAFR</sequence>
<dbReference type="OrthoDB" id="508029at2"/>
<proteinExistence type="predicted"/>